<dbReference type="Gene3D" id="1.20.5.1160">
    <property type="entry name" value="Vasodilator-stimulated phosphoprotein"/>
    <property type="match status" value="1"/>
</dbReference>
<evidence type="ECO:0000313" key="3">
    <source>
        <dbReference type="Proteomes" id="UP001460270"/>
    </source>
</evidence>
<evidence type="ECO:0000313" key="2">
    <source>
        <dbReference type="EMBL" id="KAK7877634.1"/>
    </source>
</evidence>
<name>A0AAW0MFG8_9GOBI</name>
<dbReference type="GO" id="GO:0045109">
    <property type="term" value="P:intermediate filament organization"/>
    <property type="evidence" value="ECO:0007669"/>
    <property type="project" value="TreeGrafter"/>
</dbReference>
<proteinExistence type="predicted"/>
<keyword evidence="3" id="KW-1185">Reference proteome</keyword>
<feature type="region of interest" description="Disordered" evidence="1">
    <location>
        <begin position="1"/>
        <end position="33"/>
    </location>
</feature>
<gene>
    <name evidence="2" type="ORF">WMY93_031646</name>
</gene>
<protein>
    <submittedName>
        <fullName evidence="2">Uncharacterized protein</fullName>
    </submittedName>
</protein>
<sequence>MSLLPRSAPQKKVAVTTKPRLRTLSDSDTGAGGHPECCCEAREASRAALHDGSIRGGHPELLTRAFCEAREQSARFQKRRAFAARTHGHPPGPTHTEPCPSPPQSVSPRTRTHGAAAVHGHARDQARARHQQRVSAGTRSSAAPVTAKTGEARARAQTGDKVQALEKLNLDLEQQIRLILQQRAKSATYWSPLREQWEREYREVKRGERERESKRGREREYRERRESLRSDFCANAKLLLETENIQNQADDFKDRSVTPPHTHTYCPPPTHTHILPPPHTHTRSRVVLREWSKAPPQPKATLLQQRITPPRPWRLQLEDSLSHVSPSLSHPSLSLGGCGSIPSVRGDSSWRTLSLMSSCLSHVSHVFMSLSLWGLRLDGERPWRQQLEDDISSLHKVMDEASETRLELQRRTDDLWAELQQLQIGHQQDVHRLYAQDQDQPDSVQTELDQIWTTSSSMGESL</sequence>
<reference evidence="3" key="1">
    <citation type="submission" date="2024-04" db="EMBL/GenBank/DDBJ databases">
        <title>Salinicola lusitanus LLJ914,a marine bacterium isolated from the Okinawa Trough.</title>
        <authorList>
            <person name="Li J."/>
        </authorList>
    </citation>
    <scope>NUCLEOTIDE SEQUENCE [LARGE SCALE GENOMIC DNA]</scope>
</reference>
<dbReference type="PANTHER" id="PTHR23239">
    <property type="entry name" value="INTERMEDIATE FILAMENT"/>
    <property type="match status" value="1"/>
</dbReference>
<organism evidence="2 3">
    <name type="scientific">Mugilogobius chulae</name>
    <name type="common">yellowstripe goby</name>
    <dbReference type="NCBI Taxonomy" id="88201"/>
    <lineage>
        <taxon>Eukaryota</taxon>
        <taxon>Metazoa</taxon>
        <taxon>Chordata</taxon>
        <taxon>Craniata</taxon>
        <taxon>Vertebrata</taxon>
        <taxon>Euteleostomi</taxon>
        <taxon>Actinopterygii</taxon>
        <taxon>Neopterygii</taxon>
        <taxon>Teleostei</taxon>
        <taxon>Neoteleostei</taxon>
        <taxon>Acanthomorphata</taxon>
        <taxon>Gobiaria</taxon>
        <taxon>Gobiiformes</taxon>
        <taxon>Gobioidei</taxon>
        <taxon>Gobiidae</taxon>
        <taxon>Gobionellinae</taxon>
        <taxon>Mugilogobius</taxon>
    </lineage>
</organism>
<accession>A0AAW0MFG8</accession>
<dbReference type="GO" id="GO:0005882">
    <property type="term" value="C:intermediate filament"/>
    <property type="evidence" value="ECO:0007669"/>
    <property type="project" value="TreeGrafter"/>
</dbReference>
<comment type="caution">
    <text evidence="2">The sequence shown here is derived from an EMBL/GenBank/DDBJ whole genome shotgun (WGS) entry which is preliminary data.</text>
</comment>
<dbReference type="Proteomes" id="UP001460270">
    <property type="component" value="Unassembled WGS sequence"/>
</dbReference>
<feature type="region of interest" description="Disordered" evidence="1">
    <location>
        <begin position="85"/>
        <end position="158"/>
    </location>
</feature>
<dbReference type="AlphaFoldDB" id="A0AAW0MFG8"/>
<dbReference type="EMBL" id="JBBPFD010000680">
    <property type="protein sequence ID" value="KAK7877634.1"/>
    <property type="molecule type" value="Genomic_DNA"/>
</dbReference>
<feature type="compositionally biased region" description="Polar residues" evidence="1">
    <location>
        <begin position="134"/>
        <end position="143"/>
    </location>
</feature>
<feature type="region of interest" description="Disordered" evidence="1">
    <location>
        <begin position="204"/>
        <end position="224"/>
    </location>
</feature>
<dbReference type="GO" id="GO:0005198">
    <property type="term" value="F:structural molecule activity"/>
    <property type="evidence" value="ECO:0007669"/>
    <property type="project" value="InterPro"/>
</dbReference>
<dbReference type="InterPro" id="IPR002957">
    <property type="entry name" value="Keratin_I"/>
</dbReference>
<evidence type="ECO:0000256" key="1">
    <source>
        <dbReference type="SAM" id="MobiDB-lite"/>
    </source>
</evidence>
<dbReference type="PANTHER" id="PTHR23239:SF32">
    <property type="entry name" value="PHAKININ"/>
    <property type="match status" value="1"/>
</dbReference>